<feature type="region of interest" description="Disordered" evidence="10">
    <location>
        <begin position="16"/>
        <end position="61"/>
    </location>
</feature>
<keyword evidence="8 11" id="KW-0472">Membrane</keyword>
<dbReference type="RefSeq" id="XP_020433200.1">
    <property type="nucleotide sequence ID" value="XM_020576788.1"/>
</dbReference>
<evidence type="ECO:0000256" key="6">
    <source>
        <dbReference type="ARBA" id="ARBA00022989"/>
    </source>
</evidence>
<keyword evidence="4 11" id="KW-0812">Transmembrane</keyword>
<dbReference type="Gene3D" id="1.20.5.110">
    <property type="match status" value="1"/>
</dbReference>
<dbReference type="EMBL" id="ADBJ01000026">
    <property type="protein sequence ID" value="EFA81082.1"/>
    <property type="molecule type" value="Genomic_DNA"/>
</dbReference>
<gene>
    <name evidence="13" type="ORF">PPL_05918</name>
</gene>
<dbReference type="STRING" id="670386.D3BBP9"/>
<evidence type="ECO:0000256" key="9">
    <source>
        <dbReference type="SAM" id="Coils"/>
    </source>
</evidence>
<sequence length="396" mass="46073">MDISKLFQDQVKKCRVNTGTSTSPADKQRDLQNKLFKKKSNNNKDIDKDKDKENEKDKDINSNQFTDKDILKASASILENIESLKEFLNDNREAYIDTSKHVSSSRSSSTHGRMTDEDRDTVDNLSLKQIEVCNNSIAKLDGYIRRNFIANPKYRQYESVEQVPNPSILRDDPDNEKFYKELEQFDNKIYMFMSIIDQLRLHLNQVSTNFKKQRDFRLATIKENQKFASSITDSTRNRYNTYSSKSNSNSSNSKDSNNSSVNSNSNLAELLGEDDRNQQVYKDIELDNDEQLIFEQQNASLINELESLSDQILVIERQIEELSTLFDEITPHIMAQRETLNTIYTTNVQATNYIHRANQHIQDATKKTFDFRVMVLVLLITASFVLLFLNYYQQYT</sequence>
<dbReference type="GO" id="GO:0006890">
    <property type="term" value="P:retrograde vesicle-mediated transport, Golgi to endoplasmic reticulum"/>
    <property type="evidence" value="ECO:0007669"/>
    <property type="project" value="TreeGrafter"/>
</dbReference>
<dbReference type="FunCoup" id="D3BBP9">
    <property type="interactions" value="263"/>
</dbReference>
<name>D3BBP9_HETP5</name>
<feature type="transmembrane region" description="Helical" evidence="11">
    <location>
        <begin position="371"/>
        <end position="392"/>
    </location>
</feature>
<comment type="caution">
    <text evidence="13">The sequence shown here is derived from an EMBL/GenBank/DDBJ whole genome shotgun (WGS) entry which is preliminary data.</text>
</comment>
<keyword evidence="6 11" id="KW-1133">Transmembrane helix</keyword>
<dbReference type="GO" id="GO:0005783">
    <property type="term" value="C:endoplasmic reticulum"/>
    <property type="evidence" value="ECO:0007669"/>
    <property type="project" value="TreeGrafter"/>
</dbReference>
<dbReference type="InParanoid" id="D3BBP9"/>
<evidence type="ECO:0000256" key="11">
    <source>
        <dbReference type="SAM" id="Phobius"/>
    </source>
</evidence>
<dbReference type="SUPFAM" id="SSF58038">
    <property type="entry name" value="SNARE fusion complex"/>
    <property type="match status" value="1"/>
</dbReference>
<dbReference type="InterPro" id="IPR019529">
    <property type="entry name" value="Syntaxin-18_N"/>
</dbReference>
<feature type="domain" description="SNARE-complex protein Syntaxin-18 N-terminal" evidence="12">
    <location>
        <begin position="1"/>
        <end position="121"/>
    </location>
</feature>
<evidence type="ECO:0000313" key="13">
    <source>
        <dbReference type="EMBL" id="EFA81082.1"/>
    </source>
</evidence>
<evidence type="ECO:0000256" key="2">
    <source>
        <dbReference type="ARBA" id="ARBA00009063"/>
    </source>
</evidence>
<evidence type="ECO:0000256" key="5">
    <source>
        <dbReference type="ARBA" id="ARBA00022927"/>
    </source>
</evidence>
<feature type="region of interest" description="Disordered" evidence="10">
    <location>
        <begin position="99"/>
        <end position="120"/>
    </location>
</feature>
<evidence type="ECO:0000256" key="8">
    <source>
        <dbReference type="ARBA" id="ARBA00023136"/>
    </source>
</evidence>
<feature type="compositionally biased region" description="Low complexity" evidence="10">
    <location>
        <begin position="243"/>
        <end position="265"/>
    </location>
</feature>
<accession>D3BBP9</accession>
<organism evidence="13 14">
    <name type="scientific">Heterostelium pallidum (strain ATCC 26659 / Pp 5 / PN500)</name>
    <name type="common">Cellular slime mold</name>
    <name type="synonym">Polysphondylium pallidum</name>
    <dbReference type="NCBI Taxonomy" id="670386"/>
    <lineage>
        <taxon>Eukaryota</taxon>
        <taxon>Amoebozoa</taxon>
        <taxon>Evosea</taxon>
        <taxon>Eumycetozoa</taxon>
        <taxon>Dictyostelia</taxon>
        <taxon>Acytosteliales</taxon>
        <taxon>Acytosteliaceae</taxon>
        <taxon>Heterostelium</taxon>
    </lineage>
</organism>
<comment type="subcellular location">
    <subcellularLocation>
        <location evidence="1">Membrane</location>
        <topology evidence="1">Single-pass type IV membrane protein</topology>
    </subcellularLocation>
</comment>
<comment type="similarity">
    <text evidence="2">Belongs to the syntaxin family.</text>
</comment>
<dbReference type="PANTHER" id="PTHR15959:SF0">
    <property type="entry name" value="SYNTAXIN-18"/>
    <property type="match status" value="1"/>
</dbReference>
<evidence type="ECO:0000256" key="3">
    <source>
        <dbReference type="ARBA" id="ARBA00022448"/>
    </source>
</evidence>
<dbReference type="Pfam" id="PF10496">
    <property type="entry name" value="Syntaxin-18_N"/>
    <property type="match status" value="1"/>
</dbReference>
<feature type="region of interest" description="Disordered" evidence="10">
    <location>
        <begin position="237"/>
        <end position="265"/>
    </location>
</feature>
<evidence type="ECO:0000256" key="10">
    <source>
        <dbReference type="SAM" id="MobiDB-lite"/>
    </source>
</evidence>
<keyword evidence="14" id="KW-1185">Reference proteome</keyword>
<keyword evidence="5" id="KW-0653">Protein transport</keyword>
<evidence type="ECO:0000313" key="14">
    <source>
        <dbReference type="Proteomes" id="UP000001396"/>
    </source>
</evidence>
<evidence type="ECO:0000256" key="1">
    <source>
        <dbReference type="ARBA" id="ARBA00004211"/>
    </source>
</evidence>
<keyword evidence="3" id="KW-0813">Transport</keyword>
<evidence type="ECO:0000256" key="7">
    <source>
        <dbReference type="ARBA" id="ARBA00023054"/>
    </source>
</evidence>
<feature type="compositionally biased region" description="Basic and acidic residues" evidence="10">
    <location>
        <begin position="42"/>
        <end position="61"/>
    </location>
</feature>
<keyword evidence="7 9" id="KW-0175">Coiled coil</keyword>
<dbReference type="Proteomes" id="UP000001396">
    <property type="component" value="Unassembled WGS sequence"/>
</dbReference>
<dbReference type="GO" id="GO:0015031">
    <property type="term" value="P:protein transport"/>
    <property type="evidence" value="ECO:0007669"/>
    <property type="project" value="UniProtKB-KW"/>
</dbReference>
<dbReference type="PANTHER" id="PTHR15959">
    <property type="entry name" value="SYNTAXIN-18"/>
    <property type="match status" value="1"/>
</dbReference>
<evidence type="ECO:0000256" key="4">
    <source>
        <dbReference type="ARBA" id="ARBA00022692"/>
    </source>
</evidence>
<evidence type="ECO:0000259" key="12">
    <source>
        <dbReference type="Pfam" id="PF10496"/>
    </source>
</evidence>
<dbReference type="OMA" id="YMRIGQH"/>
<feature type="coiled-coil region" evidence="9">
    <location>
        <begin position="298"/>
        <end position="325"/>
    </location>
</feature>
<reference evidence="13 14" key="1">
    <citation type="journal article" date="2011" name="Genome Res.">
        <title>Phylogeny-wide analysis of social amoeba genomes highlights ancient origins for complex intercellular communication.</title>
        <authorList>
            <person name="Heidel A.J."/>
            <person name="Lawal H.M."/>
            <person name="Felder M."/>
            <person name="Schilde C."/>
            <person name="Helps N.R."/>
            <person name="Tunggal B."/>
            <person name="Rivero F."/>
            <person name="John U."/>
            <person name="Schleicher M."/>
            <person name="Eichinger L."/>
            <person name="Platzer M."/>
            <person name="Noegel A.A."/>
            <person name="Schaap P."/>
            <person name="Gloeckner G."/>
        </authorList>
    </citation>
    <scope>NUCLEOTIDE SEQUENCE [LARGE SCALE GENOMIC DNA]</scope>
    <source>
        <strain evidence="14">ATCC 26659 / Pp 5 / PN500</strain>
    </source>
</reference>
<protein>
    <recommendedName>
        <fullName evidence="12">SNARE-complex protein Syntaxin-18 N-terminal domain-containing protein</fullName>
    </recommendedName>
</protein>
<dbReference type="GeneID" id="31361402"/>
<proteinExistence type="inferred from homology"/>
<dbReference type="AlphaFoldDB" id="D3BBP9"/>
<dbReference type="GO" id="GO:0031201">
    <property type="term" value="C:SNARE complex"/>
    <property type="evidence" value="ECO:0007669"/>
    <property type="project" value="TreeGrafter"/>
</dbReference>